<gene>
    <name evidence="2" type="ORF">J2Z32_000087</name>
</gene>
<dbReference type="Proteomes" id="UP001519272">
    <property type="component" value="Unassembled WGS sequence"/>
</dbReference>
<accession>A0ABS4FLM3</accession>
<proteinExistence type="predicted"/>
<evidence type="ECO:0000313" key="2">
    <source>
        <dbReference type="EMBL" id="MBP1903475.1"/>
    </source>
</evidence>
<keyword evidence="3" id="KW-1185">Reference proteome</keyword>
<dbReference type="EMBL" id="JAGGKG010000001">
    <property type="protein sequence ID" value="MBP1903475.1"/>
    <property type="molecule type" value="Genomic_DNA"/>
</dbReference>
<name>A0ABS4FLM3_9BACL</name>
<evidence type="ECO:0000259" key="1">
    <source>
        <dbReference type="PROSITE" id="PS51186"/>
    </source>
</evidence>
<protein>
    <submittedName>
        <fullName evidence="2">RimJ/RimL family protein N-acetyltransferase</fullName>
    </submittedName>
</protein>
<comment type="caution">
    <text evidence="2">The sequence shown here is derived from an EMBL/GenBank/DDBJ whole genome shotgun (WGS) entry which is preliminary data.</text>
</comment>
<evidence type="ECO:0000313" key="3">
    <source>
        <dbReference type="Proteomes" id="UP001519272"/>
    </source>
</evidence>
<dbReference type="InterPro" id="IPR000182">
    <property type="entry name" value="GNAT_dom"/>
</dbReference>
<dbReference type="Pfam" id="PF00583">
    <property type="entry name" value="Acetyltransf_1"/>
    <property type="match status" value="1"/>
</dbReference>
<dbReference type="Gene3D" id="3.40.630.30">
    <property type="match status" value="1"/>
</dbReference>
<dbReference type="PANTHER" id="PTHR43415">
    <property type="entry name" value="SPERMIDINE N(1)-ACETYLTRANSFERASE"/>
    <property type="match status" value="1"/>
</dbReference>
<dbReference type="CDD" id="cd04301">
    <property type="entry name" value="NAT_SF"/>
    <property type="match status" value="1"/>
</dbReference>
<organism evidence="2 3">
    <name type="scientific">Paenibacillus turicensis</name>
    <dbReference type="NCBI Taxonomy" id="160487"/>
    <lineage>
        <taxon>Bacteria</taxon>
        <taxon>Bacillati</taxon>
        <taxon>Bacillota</taxon>
        <taxon>Bacilli</taxon>
        <taxon>Bacillales</taxon>
        <taxon>Paenibacillaceae</taxon>
        <taxon>Paenibacillus</taxon>
    </lineage>
</organism>
<dbReference type="SUPFAM" id="SSF55729">
    <property type="entry name" value="Acyl-CoA N-acyltransferases (Nat)"/>
    <property type="match status" value="1"/>
</dbReference>
<reference evidence="2 3" key="1">
    <citation type="submission" date="2021-03" db="EMBL/GenBank/DDBJ databases">
        <title>Genomic Encyclopedia of Type Strains, Phase IV (KMG-IV): sequencing the most valuable type-strain genomes for metagenomic binning, comparative biology and taxonomic classification.</title>
        <authorList>
            <person name="Goeker M."/>
        </authorList>
    </citation>
    <scope>NUCLEOTIDE SEQUENCE [LARGE SCALE GENOMIC DNA]</scope>
    <source>
        <strain evidence="2 3">DSM 14349</strain>
    </source>
</reference>
<feature type="domain" description="N-acetyltransferase" evidence="1">
    <location>
        <begin position="1"/>
        <end position="164"/>
    </location>
</feature>
<dbReference type="InterPro" id="IPR016181">
    <property type="entry name" value="Acyl_CoA_acyltransferase"/>
</dbReference>
<dbReference type="PANTHER" id="PTHR43415:SF3">
    <property type="entry name" value="GNAT-FAMILY ACETYLTRANSFERASE"/>
    <property type="match status" value="1"/>
</dbReference>
<dbReference type="PROSITE" id="PS51186">
    <property type="entry name" value="GNAT"/>
    <property type="match status" value="1"/>
</dbReference>
<sequence>MLITGIEVQDAPALLNLQLQLDKENSFMMYEYGERPKQISLVKEMIERFHDTGSLLLAARTRKELAGYISAERGNANRINHTAYVVIGVLEKHQKQGVATGLMEYLVKWAKSSKITRLELTVMTHNTAAITLYKKFGFKQEGIREKAMLVDRKYVDEYYMAKLL</sequence>